<feature type="compositionally biased region" description="Basic and acidic residues" evidence="5">
    <location>
        <begin position="195"/>
        <end position="205"/>
    </location>
</feature>
<dbReference type="InParanoid" id="A0A3N4LWG3"/>
<protein>
    <recommendedName>
        <fullName evidence="6">CENP-V/GFA domain-containing protein</fullName>
    </recommendedName>
</protein>
<feature type="region of interest" description="Disordered" evidence="5">
    <location>
        <begin position="178"/>
        <end position="205"/>
    </location>
</feature>
<dbReference type="STRING" id="1051890.A0A3N4LWG3"/>
<dbReference type="AlphaFoldDB" id="A0A3N4LWG3"/>
<dbReference type="Proteomes" id="UP000267821">
    <property type="component" value="Unassembled WGS sequence"/>
</dbReference>
<keyword evidence="8" id="KW-1185">Reference proteome</keyword>
<evidence type="ECO:0000313" key="8">
    <source>
        <dbReference type="Proteomes" id="UP000267821"/>
    </source>
</evidence>
<dbReference type="PANTHER" id="PTHR33337:SF40">
    <property type="entry name" value="CENP-V_GFA DOMAIN-CONTAINING PROTEIN-RELATED"/>
    <property type="match status" value="1"/>
</dbReference>
<dbReference type="InterPro" id="IPR006913">
    <property type="entry name" value="CENP-V/GFA"/>
</dbReference>
<accession>A0A3N4LWG3</accession>
<evidence type="ECO:0000313" key="7">
    <source>
        <dbReference type="EMBL" id="RPB22375.1"/>
    </source>
</evidence>
<evidence type="ECO:0000256" key="5">
    <source>
        <dbReference type="SAM" id="MobiDB-lite"/>
    </source>
</evidence>
<dbReference type="GO" id="GO:0016846">
    <property type="term" value="F:carbon-sulfur lyase activity"/>
    <property type="evidence" value="ECO:0007669"/>
    <property type="project" value="InterPro"/>
</dbReference>
<dbReference type="GO" id="GO:0046872">
    <property type="term" value="F:metal ion binding"/>
    <property type="evidence" value="ECO:0007669"/>
    <property type="project" value="UniProtKB-KW"/>
</dbReference>
<gene>
    <name evidence="7" type="ORF">L211DRAFT_839737</name>
</gene>
<dbReference type="InterPro" id="IPR011057">
    <property type="entry name" value="Mss4-like_sf"/>
</dbReference>
<evidence type="ECO:0000256" key="2">
    <source>
        <dbReference type="ARBA" id="ARBA00022723"/>
    </source>
</evidence>
<feature type="compositionally biased region" description="Basic and acidic residues" evidence="5">
    <location>
        <begin position="1"/>
        <end position="28"/>
    </location>
</feature>
<keyword evidence="4" id="KW-0456">Lyase</keyword>
<dbReference type="OrthoDB" id="9970124at2759"/>
<evidence type="ECO:0000259" key="6">
    <source>
        <dbReference type="PROSITE" id="PS51891"/>
    </source>
</evidence>
<organism evidence="7 8">
    <name type="scientific">Terfezia boudieri ATCC MYA-4762</name>
    <dbReference type="NCBI Taxonomy" id="1051890"/>
    <lineage>
        <taxon>Eukaryota</taxon>
        <taxon>Fungi</taxon>
        <taxon>Dikarya</taxon>
        <taxon>Ascomycota</taxon>
        <taxon>Pezizomycotina</taxon>
        <taxon>Pezizomycetes</taxon>
        <taxon>Pezizales</taxon>
        <taxon>Pezizaceae</taxon>
        <taxon>Terfezia</taxon>
    </lineage>
</organism>
<evidence type="ECO:0000256" key="4">
    <source>
        <dbReference type="ARBA" id="ARBA00023239"/>
    </source>
</evidence>
<feature type="region of interest" description="Disordered" evidence="5">
    <location>
        <begin position="1"/>
        <end position="34"/>
    </location>
</feature>
<dbReference type="Pfam" id="PF04828">
    <property type="entry name" value="GFA"/>
    <property type="match status" value="1"/>
</dbReference>
<dbReference type="Gene3D" id="3.90.1590.10">
    <property type="entry name" value="glutathione-dependent formaldehyde- activating enzyme (gfa)"/>
    <property type="match status" value="1"/>
</dbReference>
<dbReference type="EMBL" id="ML121552">
    <property type="protein sequence ID" value="RPB22375.1"/>
    <property type="molecule type" value="Genomic_DNA"/>
</dbReference>
<evidence type="ECO:0000256" key="1">
    <source>
        <dbReference type="ARBA" id="ARBA00005495"/>
    </source>
</evidence>
<proteinExistence type="inferred from homology"/>
<dbReference type="PROSITE" id="PS51891">
    <property type="entry name" value="CENP_V_GFA"/>
    <property type="match status" value="1"/>
</dbReference>
<keyword evidence="2" id="KW-0479">Metal-binding</keyword>
<sequence length="205" mass="23844">MPPSSNDRDTRGLSDSEKRQVHENRMDRPPYSLADPSKPFNTIYSGACFCERVKFRISREKPLDAKYCHCTGCQVLHGAPFQWAAIFEKSDVHFYEGRDQLIYWNTGEKSTEYILPCKVYCNHCRAPIMDEGRNMLLLFPTLIQFKDVRSKLNFKPSCHIFYSRRAIDVPDGIPKWAEHKDESEQISENFPPHNEPARENEVGKL</sequence>
<feature type="domain" description="CENP-V/GFA" evidence="6">
    <location>
        <begin position="44"/>
        <end position="177"/>
    </location>
</feature>
<dbReference type="SUPFAM" id="SSF51316">
    <property type="entry name" value="Mss4-like"/>
    <property type="match status" value="1"/>
</dbReference>
<reference evidence="7 8" key="1">
    <citation type="journal article" date="2018" name="Nat. Ecol. Evol.">
        <title>Pezizomycetes genomes reveal the molecular basis of ectomycorrhizal truffle lifestyle.</title>
        <authorList>
            <person name="Murat C."/>
            <person name="Payen T."/>
            <person name="Noel B."/>
            <person name="Kuo A."/>
            <person name="Morin E."/>
            <person name="Chen J."/>
            <person name="Kohler A."/>
            <person name="Krizsan K."/>
            <person name="Balestrini R."/>
            <person name="Da Silva C."/>
            <person name="Montanini B."/>
            <person name="Hainaut M."/>
            <person name="Levati E."/>
            <person name="Barry K.W."/>
            <person name="Belfiori B."/>
            <person name="Cichocki N."/>
            <person name="Clum A."/>
            <person name="Dockter R.B."/>
            <person name="Fauchery L."/>
            <person name="Guy J."/>
            <person name="Iotti M."/>
            <person name="Le Tacon F."/>
            <person name="Lindquist E.A."/>
            <person name="Lipzen A."/>
            <person name="Malagnac F."/>
            <person name="Mello A."/>
            <person name="Molinier V."/>
            <person name="Miyauchi S."/>
            <person name="Poulain J."/>
            <person name="Riccioni C."/>
            <person name="Rubini A."/>
            <person name="Sitrit Y."/>
            <person name="Splivallo R."/>
            <person name="Traeger S."/>
            <person name="Wang M."/>
            <person name="Zifcakova L."/>
            <person name="Wipf D."/>
            <person name="Zambonelli A."/>
            <person name="Paolocci F."/>
            <person name="Nowrousian M."/>
            <person name="Ottonello S."/>
            <person name="Baldrian P."/>
            <person name="Spatafora J.W."/>
            <person name="Henrissat B."/>
            <person name="Nagy L.G."/>
            <person name="Aury J.M."/>
            <person name="Wincker P."/>
            <person name="Grigoriev I.V."/>
            <person name="Bonfante P."/>
            <person name="Martin F.M."/>
        </authorList>
    </citation>
    <scope>NUCLEOTIDE SEQUENCE [LARGE SCALE GENOMIC DNA]</scope>
    <source>
        <strain evidence="7 8">ATCC MYA-4762</strain>
    </source>
</reference>
<keyword evidence="3" id="KW-0862">Zinc</keyword>
<comment type="similarity">
    <text evidence="1">Belongs to the Gfa family.</text>
</comment>
<name>A0A3N4LWG3_9PEZI</name>
<evidence type="ECO:0000256" key="3">
    <source>
        <dbReference type="ARBA" id="ARBA00022833"/>
    </source>
</evidence>
<dbReference type="PANTHER" id="PTHR33337">
    <property type="entry name" value="GFA DOMAIN-CONTAINING PROTEIN"/>
    <property type="match status" value="1"/>
</dbReference>